<proteinExistence type="predicted"/>
<dbReference type="AlphaFoldDB" id="A0A0E4BW62"/>
<name>A0A0E4BW62_9BRAD</name>
<feature type="region of interest" description="Disordered" evidence="1">
    <location>
        <begin position="1"/>
        <end position="47"/>
    </location>
</feature>
<gene>
    <name evidence="2" type="ORF">NK6_9407</name>
</gene>
<feature type="compositionally biased region" description="Polar residues" evidence="1">
    <location>
        <begin position="13"/>
        <end position="31"/>
    </location>
</feature>
<evidence type="ECO:0000256" key="1">
    <source>
        <dbReference type="SAM" id="MobiDB-lite"/>
    </source>
</evidence>
<dbReference type="Proteomes" id="UP000063308">
    <property type="component" value="Chromosome"/>
</dbReference>
<dbReference type="RefSeq" id="WP_028171501.1">
    <property type="nucleotide sequence ID" value="NZ_AXAX01000002.1"/>
</dbReference>
<dbReference type="EMBL" id="AP014685">
    <property type="protein sequence ID" value="BAR62546.1"/>
    <property type="molecule type" value="Genomic_DNA"/>
</dbReference>
<evidence type="ECO:0000313" key="3">
    <source>
        <dbReference type="Proteomes" id="UP000063308"/>
    </source>
</evidence>
<protein>
    <submittedName>
        <fullName evidence="2">Uncharacterized protein</fullName>
    </submittedName>
</protein>
<reference evidence="2 3" key="1">
    <citation type="submission" date="2014-11" db="EMBL/GenBank/DDBJ databases">
        <title>Symbiosis island explosion on the genome of extra-slow-growing strains of soybean bradyrhizobia with massive insertion sequences.</title>
        <authorList>
            <person name="Iida T."/>
            <person name="Minamisawa K."/>
        </authorList>
    </citation>
    <scope>NUCLEOTIDE SEQUENCE [LARGE SCALE GENOMIC DNA]</scope>
    <source>
        <strain evidence="2 3">NK6</strain>
    </source>
</reference>
<evidence type="ECO:0000313" key="2">
    <source>
        <dbReference type="EMBL" id="BAR62546.1"/>
    </source>
</evidence>
<sequence length="80" mass="8990">MDMKEMSAMTEASGLTNNDGGIEQASLSRPSRQADASRRPSHSQDPAMRWAEQLREMTLKAPLQSLFVAFLLGIWVARRR</sequence>
<organism evidence="2 3">
    <name type="scientific">Bradyrhizobium diazoefficiens</name>
    <dbReference type="NCBI Taxonomy" id="1355477"/>
    <lineage>
        <taxon>Bacteria</taxon>
        <taxon>Pseudomonadati</taxon>
        <taxon>Pseudomonadota</taxon>
        <taxon>Alphaproteobacteria</taxon>
        <taxon>Hyphomicrobiales</taxon>
        <taxon>Nitrobacteraceae</taxon>
        <taxon>Bradyrhizobium</taxon>
    </lineage>
</organism>
<accession>A0A0E4BW62</accession>